<evidence type="ECO:0000313" key="12">
    <source>
        <dbReference type="Proteomes" id="UP001519460"/>
    </source>
</evidence>
<reference evidence="11 12" key="1">
    <citation type="journal article" date="2023" name="Sci. Data">
        <title>Genome assembly of the Korean intertidal mud-creeper Batillaria attramentaria.</title>
        <authorList>
            <person name="Patra A.K."/>
            <person name="Ho P.T."/>
            <person name="Jun S."/>
            <person name="Lee S.J."/>
            <person name="Kim Y."/>
            <person name="Won Y.J."/>
        </authorList>
    </citation>
    <scope>NUCLEOTIDE SEQUENCE [LARGE SCALE GENOMIC DNA]</scope>
    <source>
        <strain evidence="11">Wonlab-2016</strain>
    </source>
</reference>
<evidence type="ECO:0000259" key="10">
    <source>
        <dbReference type="PROSITE" id="PS50262"/>
    </source>
</evidence>
<evidence type="ECO:0000313" key="11">
    <source>
        <dbReference type="EMBL" id="KAK7492568.1"/>
    </source>
</evidence>
<dbReference type="PROSITE" id="PS50262">
    <property type="entry name" value="G_PROTEIN_RECEP_F1_2"/>
    <property type="match status" value="1"/>
</dbReference>
<evidence type="ECO:0000256" key="1">
    <source>
        <dbReference type="ARBA" id="ARBA00004141"/>
    </source>
</evidence>
<dbReference type="PRINTS" id="PR00237">
    <property type="entry name" value="GPCRRHODOPSN"/>
</dbReference>
<dbReference type="EMBL" id="JACVVK020000102">
    <property type="protein sequence ID" value="KAK7492568.1"/>
    <property type="molecule type" value="Genomic_DNA"/>
</dbReference>
<feature type="transmembrane region" description="Helical" evidence="9">
    <location>
        <begin position="19"/>
        <end position="40"/>
    </location>
</feature>
<feature type="domain" description="G-protein coupled receptors family 1 profile" evidence="10">
    <location>
        <begin position="1"/>
        <end position="210"/>
    </location>
</feature>
<dbReference type="Proteomes" id="UP001519460">
    <property type="component" value="Unassembled WGS sequence"/>
</dbReference>
<feature type="transmembrane region" description="Helical" evidence="9">
    <location>
        <begin position="152"/>
        <end position="169"/>
    </location>
</feature>
<keyword evidence="12" id="KW-1185">Reference proteome</keyword>
<feature type="transmembrane region" description="Helical" evidence="9">
    <location>
        <begin position="76"/>
        <end position="93"/>
    </location>
</feature>
<dbReference type="CDD" id="cd00637">
    <property type="entry name" value="7tm_classA_rhodopsin-like"/>
    <property type="match status" value="1"/>
</dbReference>
<keyword evidence="3 9" id="KW-1133">Transmembrane helix</keyword>
<proteinExistence type="predicted"/>
<dbReference type="InterPro" id="IPR017452">
    <property type="entry name" value="GPCR_Rhodpsn_7TM"/>
</dbReference>
<keyword evidence="2 9" id="KW-0812">Transmembrane</keyword>
<dbReference type="Pfam" id="PF00001">
    <property type="entry name" value="7tm_1"/>
    <property type="match status" value="1"/>
</dbReference>
<feature type="region of interest" description="Disordered" evidence="8">
    <location>
        <begin position="115"/>
        <end position="141"/>
    </location>
</feature>
<sequence length="264" mass="30295">FIAIIFPIKAHVVCTRRKVLYVIAVIWPVSVSFGLPTAVFNKVTPFPPVPGMHHCQIVFPDPHPRHYLIFKLFESAVFYFLPLIIQVALYAMVAKRLYASMEELQTRFQMRPGEPSATQALNGGGESRNGGLNGSRSDRSDRAVDTIRARKGVVKMLVASVVVYTISYSPHQVHLLYNTFSETRLPESWHFFVFVMVMTHINSAANPVLYSIFSQNFRRNFKRCLCYVCYLKKRQAYRRTRFDSFDSRGVSRRASTTRTTISRV</sequence>
<dbReference type="SUPFAM" id="SSF81321">
    <property type="entry name" value="Family A G protein-coupled receptor-like"/>
    <property type="match status" value="1"/>
</dbReference>
<keyword evidence="5 9" id="KW-0472">Membrane</keyword>
<keyword evidence="4" id="KW-0297">G-protein coupled receptor</keyword>
<dbReference type="GO" id="GO:0004930">
    <property type="term" value="F:G protein-coupled receptor activity"/>
    <property type="evidence" value="ECO:0007669"/>
    <property type="project" value="UniProtKB-KW"/>
</dbReference>
<organism evidence="11 12">
    <name type="scientific">Batillaria attramentaria</name>
    <dbReference type="NCBI Taxonomy" id="370345"/>
    <lineage>
        <taxon>Eukaryota</taxon>
        <taxon>Metazoa</taxon>
        <taxon>Spiralia</taxon>
        <taxon>Lophotrochozoa</taxon>
        <taxon>Mollusca</taxon>
        <taxon>Gastropoda</taxon>
        <taxon>Caenogastropoda</taxon>
        <taxon>Sorbeoconcha</taxon>
        <taxon>Cerithioidea</taxon>
        <taxon>Batillariidae</taxon>
        <taxon>Batillaria</taxon>
    </lineage>
</organism>
<keyword evidence="6" id="KW-0675">Receptor</keyword>
<comment type="subcellular location">
    <subcellularLocation>
        <location evidence="1">Membrane</location>
        <topology evidence="1">Multi-pass membrane protein</topology>
    </subcellularLocation>
</comment>
<dbReference type="InterPro" id="IPR000276">
    <property type="entry name" value="GPCR_Rhodpsn"/>
</dbReference>
<feature type="transmembrane region" description="Helical" evidence="9">
    <location>
        <begin position="189"/>
        <end position="213"/>
    </location>
</feature>
<evidence type="ECO:0000256" key="9">
    <source>
        <dbReference type="SAM" id="Phobius"/>
    </source>
</evidence>
<evidence type="ECO:0000256" key="3">
    <source>
        <dbReference type="ARBA" id="ARBA00022989"/>
    </source>
</evidence>
<evidence type="ECO:0000256" key="6">
    <source>
        <dbReference type="ARBA" id="ARBA00023170"/>
    </source>
</evidence>
<name>A0ABD0KZU2_9CAEN</name>
<comment type="caution">
    <text evidence="11">The sequence shown here is derived from an EMBL/GenBank/DDBJ whole genome shotgun (WGS) entry which is preliminary data.</text>
</comment>
<protein>
    <recommendedName>
        <fullName evidence="10">G-protein coupled receptors family 1 profile domain-containing protein</fullName>
    </recommendedName>
</protein>
<keyword evidence="7" id="KW-0807">Transducer</keyword>
<feature type="non-terminal residue" evidence="11">
    <location>
        <position position="1"/>
    </location>
</feature>
<feature type="compositionally biased region" description="Gly residues" evidence="8">
    <location>
        <begin position="122"/>
        <end position="133"/>
    </location>
</feature>
<gene>
    <name evidence="11" type="ORF">BaRGS_00016234</name>
</gene>
<evidence type="ECO:0000256" key="7">
    <source>
        <dbReference type="ARBA" id="ARBA00023224"/>
    </source>
</evidence>
<dbReference type="PANTHER" id="PTHR24243">
    <property type="entry name" value="G-PROTEIN COUPLED RECEPTOR"/>
    <property type="match status" value="1"/>
</dbReference>
<evidence type="ECO:0000256" key="5">
    <source>
        <dbReference type="ARBA" id="ARBA00023136"/>
    </source>
</evidence>
<evidence type="ECO:0000256" key="2">
    <source>
        <dbReference type="ARBA" id="ARBA00022692"/>
    </source>
</evidence>
<dbReference type="Gene3D" id="1.20.1070.10">
    <property type="entry name" value="Rhodopsin 7-helix transmembrane proteins"/>
    <property type="match status" value="1"/>
</dbReference>
<dbReference type="AlphaFoldDB" id="A0ABD0KZU2"/>
<evidence type="ECO:0000256" key="8">
    <source>
        <dbReference type="SAM" id="MobiDB-lite"/>
    </source>
</evidence>
<dbReference type="GO" id="GO:0016020">
    <property type="term" value="C:membrane"/>
    <property type="evidence" value="ECO:0007669"/>
    <property type="project" value="UniProtKB-SubCell"/>
</dbReference>
<dbReference type="PANTHER" id="PTHR24243:SF224">
    <property type="entry name" value="G-PROTEIN COUPLED RECEPTOR 19-RELATED"/>
    <property type="match status" value="1"/>
</dbReference>
<accession>A0ABD0KZU2</accession>
<evidence type="ECO:0000256" key="4">
    <source>
        <dbReference type="ARBA" id="ARBA00023040"/>
    </source>
</evidence>